<dbReference type="AlphaFoldDB" id="A0A1G9UD50"/>
<accession>A0A1G9UD50</accession>
<evidence type="ECO:0000256" key="1">
    <source>
        <dbReference type="SAM" id="SignalP"/>
    </source>
</evidence>
<dbReference type="EMBL" id="LT629701">
    <property type="protein sequence ID" value="SDM57881.1"/>
    <property type="molecule type" value="Genomic_DNA"/>
</dbReference>
<gene>
    <name evidence="2" type="ORF">SAMN04489726_2344</name>
</gene>
<evidence type="ECO:0000313" key="2">
    <source>
        <dbReference type="EMBL" id="SDM57881.1"/>
    </source>
</evidence>
<reference evidence="2 3" key="1">
    <citation type="submission" date="2016-10" db="EMBL/GenBank/DDBJ databases">
        <authorList>
            <person name="de Groot N.N."/>
        </authorList>
    </citation>
    <scope>NUCLEOTIDE SEQUENCE [LARGE SCALE GENOMIC DNA]</scope>
    <source>
        <strain evidence="2 3">DSM 44149</strain>
    </source>
</reference>
<keyword evidence="3" id="KW-1185">Reference proteome</keyword>
<dbReference type="RefSeq" id="WP_156051427.1">
    <property type="nucleotide sequence ID" value="NZ_JOEF01000023.1"/>
</dbReference>
<name>A0A1G9UD50_ALLAB</name>
<keyword evidence="1" id="KW-0732">Signal</keyword>
<feature type="signal peptide" evidence="1">
    <location>
        <begin position="1"/>
        <end position="29"/>
    </location>
</feature>
<dbReference type="OrthoDB" id="3695361at2"/>
<organism evidence="2 3">
    <name type="scientific">Allokutzneria albata</name>
    <name type="common">Kibdelosporangium albatum</name>
    <dbReference type="NCBI Taxonomy" id="211114"/>
    <lineage>
        <taxon>Bacteria</taxon>
        <taxon>Bacillati</taxon>
        <taxon>Actinomycetota</taxon>
        <taxon>Actinomycetes</taxon>
        <taxon>Pseudonocardiales</taxon>
        <taxon>Pseudonocardiaceae</taxon>
        <taxon>Allokutzneria</taxon>
    </lineage>
</organism>
<sequence length="127" mass="13506">MSFRTKLSAVAVGAAAVAGMFVATPAAFADDCSSQGDGGRICKAYPGSGGTISLILYAPKHPGADYTMRGWDNKHRSVHLDRERPGGGWDGPIGAGQGWTTEMYRKGLKWRACVNVGSGNYHCTQFH</sequence>
<evidence type="ECO:0000313" key="3">
    <source>
        <dbReference type="Proteomes" id="UP000183376"/>
    </source>
</evidence>
<proteinExistence type="predicted"/>
<protein>
    <recommendedName>
        <fullName evidence="4">Peptidase inhibitor family I36</fullName>
    </recommendedName>
</protein>
<evidence type="ECO:0008006" key="4">
    <source>
        <dbReference type="Google" id="ProtNLM"/>
    </source>
</evidence>
<feature type="chain" id="PRO_5009245560" description="Peptidase inhibitor family I36" evidence="1">
    <location>
        <begin position="30"/>
        <end position="127"/>
    </location>
</feature>
<dbReference type="Proteomes" id="UP000183376">
    <property type="component" value="Chromosome I"/>
</dbReference>